<name>A0A6V7UGR4_MELEN</name>
<sequence length="65" mass="7635">MDGILNENLRTNAICVKLDAGEQVPLYSRTEYIQANERLLNLIRNYHNSDEDDYLTQCVNYVHFD</sequence>
<reference evidence="1 2" key="1">
    <citation type="submission" date="2020-08" db="EMBL/GenBank/DDBJ databases">
        <authorList>
            <person name="Koutsovoulos G."/>
            <person name="Danchin GJ E."/>
        </authorList>
    </citation>
    <scope>NUCLEOTIDE SEQUENCE [LARGE SCALE GENOMIC DNA]</scope>
</reference>
<dbReference type="EMBL" id="CAJEWN010000067">
    <property type="protein sequence ID" value="CAD2157750.1"/>
    <property type="molecule type" value="Genomic_DNA"/>
</dbReference>
<gene>
    <name evidence="1" type="ORF">MENT_LOCUS12789</name>
</gene>
<organism evidence="1 2">
    <name type="scientific">Meloidogyne enterolobii</name>
    <name type="common">Root-knot nematode worm</name>
    <name type="synonym">Meloidogyne mayaguensis</name>
    <dbReference type="NCBI Taxonomy" id="390850"/>
    <lineage>
        <taxon>Eukaryota</taxon>
        <taxon>Metazoa</taxon>
        <taxon>Ecdysozoa</taxon>
        <taxon>Nematoda</taxon>
        <taxon>Chromadorea</taxon>
        <taxon>Rhabditida</taxon>
        <taxon>Tylenchina</taxon>
        <taxon>Tylenchomorpha</taxon>
        <taxon>Tylenchoidea</taxon>
        <taxon>Meloidogynidae</taxon>
        <taxon>Meloidogyninae</taxon>
        <taxon>Meloidogyne</taxon>
    </lineage>
</organism>
<evidence type="ECO:0000313" key="2">
    <source>
        <dbReference type="Proteomes" id="UP000580250"/>
    </source>
</evidence>
<dbReference type="AlphaFoldDB" id="A0A6V7UGR4"/>
<dbReference type="Proteomes" id="UP000580250">
    <property type="component" value="Unassembled WGS sequence"/>
</dbReference>
<comment type="caution">
    <text evidence="1">The sequence shown here is derived from an EMBL/GenBank/DDBJ whole genome shotgun (WGS) entry which is preliminary data.</text>
</comment>
<evidence type="ECO:0000313" key="1">
    <source>
        <dbReference type="EMBL" id="CAD2157750.1"/>
    </source>
</evidence>
<protein>
    <submittedName>
        <fullName evidence="1">Uncharacterized protein</fullName>
    </submittedName>
</protein>
<proteinExistence type="predicted"/>
<accession>A0A6V7UGR4</accession>